<dbReference type="HOGENOM" id="CLU_1811366_0_0_2"/>
<dbReference type="eggNOG" id="arCOG11788">
    <property type="taxonomic scope" value="Archaea"/>
</dbReference>
<dbReference type="KEGG" id="dka:DKAM_1466"/>
<gene>
    <name evidence="1" type="ordered locus">DKAM_1466</name>
</gene>
<name>B8D6R1_DESA1</name>
<sequence>MTTRIILRNDVVDVNGRAYSAPQIVLKGVFTGEIVLTRDKIEGVLTADTDPRVLLEENILFVDNGVELTGTVNSIDIRGMQRDIAISTGIGKYRGSEVVVRLENTRSIISLSTHPLNARLVFENSYIEVKQSFLDVIIKVRSL</sequence>
<organism evidence="1 2">
    <name type="scientific">Desulfurococcus amylolyticus (strain DSM 18924 / JCM 16383 / VKM B-2413 / 1221n)</name>
    <name type="common">Desulfurococcus kamchatkensis</name>
    <dbReference type="NCBI Taxonomy" id="490899"/>
    <lineage>
        <taxon>Archaea</taxon>
        <taxon>Thermoproteota</taxon>
        <taxon>Thermoprotei</taxon>
        <taxon>Desulfurococcales</taxon>
        <taxon>Desulfurococcaceae</taxon>
        <taxon>Desulfurococcus</taxon>
    </lineage>
</organism>
<evidence type="ECO:0000313" key="2">
    <source>
        <dbReference type="Proteomes" id="UP000006903"/>
    </source>
</evidence>
<accession>B8D6R1</accession>
<protein>
    <submittedName>
        <fullName evidence="1">Uncharacterized protein</fullName>
    </submittedName>
</protein>
<dbReference type="Proteomes" id="UP000006903">
    <property type="component" value="Chromosome"/>
</dbReference>
<evidence type="ECO:0000313" key="1">
    <source>
        <dbReference type="EMBL" id="ACL11792.1"/>
    </source>
</evidence>
<dbReference type="AlphaFoldDB" id="B8D6R1"/>
<reference evidence="1 2" key="1">
    <citation type="journal article" date="2009" name="J. Bacteriol.">
        <title>Complete genome sequence of the anaerobic, protein-degrading hyperthermophilic crenarchaeon Desulfurococcus kamchatkensis.</title>
        <authorList>
            <person name="Ravin N.V."/>
            <person name="Mardanov A.V."/>
            <person name="Beletsky A.V."/>
            <person name="Kublanov I.V."/>
            <person name="Kolganova T.V."/>
            <person name="Lebedinsky A.V."/>
            <person name="Chernyh N.A."/>
            <person name="Bonch-Osmolovskaya E.A."/>
            <person name="Skryabin K.G."/>
        </authorList>
    </citation>
    <scope>NUCLEOTIDE SEQUENCE [LARGE SCALE GENOMIC DNA]</scope>
    <source>
        <strain evidence="2">DSM 18924 / JCM 16383 / VKM B-2413 / 1221n</strain>
    </source>
</reference>
<dbReference type="GeneID" id="7171491"/>
<proteinExistence type="predicted"/>
<dbReference type="RefSeq" id="WP_012609133.1">
    <property type="nucleotide sequence ID" value="NC_011766.1"/>
</dbReference>
<dbReference type="EMBL" id="CP001140">
    <property type="protein sequence ID" value="ACL11792.1"/>
    <property type="molecule type" value="Genomic_DNA"/>
</dbReference>